<evidence type="ECO:0000313" key="4">
    <source>
        <dbReference type="Proteomes" id="UP000177583"/>
    </source>
</evidence>
<evidence type="ECO:0008006" key="5">
    <source>
        <dbReference type="Google" id="ProtNLM"/>
    </source>
</evidence>
<dbReference type="InterPro" id="IPR033756">
    <property type="entry name" value="YlxH/NBP35"/>
</dbReference>
<dbReference type="GO" id="GO:0005524">
    <property type="term" value="F:ATP binding"/>
    <property type="evidence" value="ECO:0007669"/>
    <property type="project" value="UniProtKB-KW"/>
</dbReference>
<keyword evidence="2" id="KW-0067">ATP-binding</keyword>
<keyword evidence="1" id="KW-0547">Nucleotide-binding</keyword>
<organism evidence="3 4">
    <name type="scientific">Candidatus Lambdaproteobacteria bacterium RIFOXYD2_FULL_56_26</name>
    <dbReference type="NCBI Taxonomy" id="1817773"/>
    <lineage>
        <taxon>Bacteria</taxon>
        <taxon>Pseudomonadati</taxon>
        <taxon>Pseudomonadota</taxon>
        <taxon>Candidatus Lambdaproteobacteria</taxon>
    </lineage>
</organism>
<gene>
    <name evidence="3" type="ORF">A2557_10295</name>
</gene>
<sequence length="307" mass="33601">MNTAKKRIWAIAGGKGGVGKSFLSTNLSIDLAQKGNEVALIDGDFGGANLHTFFGVNQTRVSISDFIKSSQLSLDDILMPTGVPNLRLASGAHDVIGMANPKQMQQAKLIKAIYGLRVDYVVIDLGAGIAPHTLDLFLMSNSGILVSAPEPTSVENTYRFIKSAFYRKLKNVMVHSGVRAFLEQITESKHEDNPRTPAELIAKISGINAQAGETLKYEIAAFKPKLVLNQVRTPSDVRVGFSMKQACLKYFGINLDYVGFVEFDNLALQSIRARQPVILHSPEAVVSHSIRRVGHNVRQNYHLVPTT</sequence>
<dbReference type="AlphaFoldDB" id="A0A1F6GME6"/>
<dbReference type="Pfam" id="PF10609">
    <property type="entry name" value="ParA"/>
    <property type="match status" value="1"/>
</dbReference>
<dbReference type="GO" id="GO:0009898">
    <property type="term" value="C:cytoplasmic side of plasma membrane"/>
    <property type="evidence" value="ECO:0007669"/>
    <property type="project" value="TreeGrafter"/>
</dbReference>
<comment type="caution">
    <text evidence="3">The sequence shown here is derived from an EMBL/GenBank/DDBJ whole genome shotgun (WGS) entry which is preliminary data.</text>
</comment>
<dbReference type="GO" id="GO:0016887">
    <property type="term" value="F:ATP hydrolysis activity"/>
    <property type="evidence" value="ECO:0007669"/>
    <property type="project" value="TreeGrafter"/>
</dbReference>
<dbReference type="PANTHER" id="PTHR43384">
    <property type="entry name" value="SEPTUM SITE-DETERMINING PROTEIN MIND HOMOLOG, CHLOROPLASTIC-RELATED"/>
    <property type="match status" value="1"/>
</dbReference>
<reference evidence="3 4" key="1">
    <citation type="journal article" date="2016" name="Nat. Commun.">
        <title>Thousands of microbial genomes shed light on interconnected biogeochemical processes in an aquifer system.</title>
        <authorList>
            <person name="Anantharaman K."/>
            <person name="Brown C.T."/>
            <person name="Hug L.A."/>
            <person name="Sharon I."/>
            <person name="Castelle C.J."/>
            <person name="Probst A.J."/>
            <person name="Thomas B.C."/>
            <person name="Singh A."/>
            <person name="Wilkins M.J."/>
            <person name="Karaoz U."/>
            <person name="Brodie E.L."/>
            <person name="Williams K.H."/>
            <person name="Hubbard S.S."/>
            <person name="Banfield J.F."/>
        </authorList>
    </citation>
    <scope>NUCLEOTIDE SEQUENCE [LARGE SCALE GENOMIC DNA]</scope>
</reference>
<dbReference type="InterPro" id="IPR050625">
    <property type="entry name" value="ParA/MinD_ATPase"/>
</dbReference>
<evidence type="ECO:0000256" key="2">
    <source>
        <dbReference type="ARBA" id="ARBA00022840"/>
    </source>
</evidence>
<dbReference type="Proteomes" id="UP000177583">
    <property type="component" value="Unassembled WGS sequence"/>
</dbReference>
<dbReference type="PANTHER" id="PTHR43384:SF4">
    <property type="entry name" value="CELLULOSE BIOSYNTHESIS PROTEIN BCSQ-RELATED"/>
    <property type="match status" value="1"/>
</dbReference>
<dbReference type="InterPro" id="IPR027417">
    <property type="entry name" value="P-loop_NTPase"/>
</dbReference>
<evidence type="ECO:0000256" key="1">
    <source>
        <dbReference type="ARBA" id="ARBA00022741"/>
    </source>
</evidence>
<dbReference type="GO" id="GO:0005829">
    <property type="term" value="C:cytosol"/>
    <property type="evidence" value="ECO:0007669"/>
    <property type="project" value="TreeGrafter"/>
</dbReference>
<dbReference type="Gene3D" id="3.40.50.300">
    <property type="entry name" value="P-loop containing nucleotide triphosphate hydrolases"/>
    <property type="match status" value="1"/>
</dbReference>
<protein>
    <recommendedName>
        <fullName evidence="5">CobQ/CobB/MinD/ParA nucleotide binding domain-containing protein</fullName>
    </recommendedName>
</protein>
<dbReference type="EMBL" id="MFNF01000060">
    <property type="protein sequence ID" value="OGG99248.1"/>
    <property type="molecule type" value="Genomic_DNA"/>
</dbReference>
<proteinExistence type="predicted"/>
<dbReference type="SUPFAM" id="SSF52540">
    <property type="entry name" value="P-loop containing nucleoside triphosphate hydrolases"/>
    <property type="match status" value="1"/>
</dbReference>
<dbReference type="GO" id="GO:0051782">
    <property type="term" value="P:negative regulation of cell division"/>
    <property type="evidence" value="ECO:0007669"/>
    <property type="project" value="TreeGrafter"/>
</dbReference>
<name>A0A1F6GME6_9PROT</name>
<accession>A0A1F6GME6</accession>
<evidence type="ECO:0000313" key="3">
    <source>
        <dbReference type="EMBL" id="OGG99248.1"/>
    </source>
</evidence>